<evidence type="ECO:0000313" key="6">
    <source>
        <dbReference type="EMBL" id="MBS8261588.1"/>
    </source>
</evidence>
<organism evidence="6 7">
    <name type="scientific">Roseibium polysiphoniae</name>
    <dbReference type="NCBI Taxonomy" id="2571221"/>
    <lineage>
        <taxon>Bacteria</taxon>
        <taxon>Pseudomonadati</taxon>
        <taxon>Pseudomonadota</taxon>
        <taxon>Alphaproteobacteria</taxon>
        <taxon>Hyphomicrobiales</taxon>
        <taxon>Stappiaceae</taxon>
        <taxon>Roseibium</taxon>
    </lineage>
</organism>
<evidence type="ECO:0000259" key="5">
    <source>
        <dbReference type="PROSITE" id="PS50931"/>
    </source>
</evidence>
<feature type="domain" description="HTH lysR-type" evidence="5">
    <location>
        <begin position="6"/>
        <end position="63"/>
    </location>
</feature>
<dbReference type="InterPro" id="IPR005119">
    <property type="entry name" value="LysR_subst-bd"/>
</dbReference>
<protein>
    <submittedName>
        <fullName evidence="6">LysR family transcriptional regulator</fullName>
    </submittedName>
</protein>
<dbReference type="InterPro" id="IPR036388">
    <property type="entry name" value="WH-like_DNA-bd_sf"/>
</dbReference>
<dbReference type="SUPFAM" id="SSF46785">
    <property type="entry name" value="Winged helix' DNA-binding domain"/>
    <property type="match status" value="1"/>
</dbReference>
<comment type="similarity">
    <text evidence="1">Belongs to the LysR transcriptional regulatory family.</text>
</comment>
<dbReference type="PROSITE" id="PS50931">
    <property type="entry name" value="HTH_LYSR"/>
    <property type="match status" value="1"/>
</dbReference>
<name>A0A944CGQ1_9HYPH</name>
<proteinExistence type="inferred from homology"/>
<keyword evidence="2" id="KW-0805">Transcription regulation</keyword>
<dbReference type="Gene3D" id="3.40.190.10">
    <property type="entry name" value="Periplasmic binding protein-like II"/>
    <property type="match status" value="2"/>
</dbReference>
<evidence type="ECO:0000256" key="3">
    <source>
        <dbReference type="ARBA" id="ARBA00023125"/>
    </source>
</evidence>
<dbReference type="SUPFAM" id="SSF53850">
    <property type="entry name" value="Periplasmic binding protein-like II"/>
    <property type="match status" value="1"/>
</dbReference>
<keyword evidence="4" id="KW-0804">Transcription</keyword>
<reference evidence="6" key="1">
    <citation type="submission" date="2018-08" db="EMBL/GenBank/DDBJ databases">
        <authorList>
            <person name="Jin W."/>
            <person name="Wang H."/>
            <person name="Yang Y."/>
            <person name="Li M."/>
            <person name="Liu J."/>
        </authorList>
    </citation>
    <scope>NUCLEOTIDE SEQUENCE</scope>
    <source>
        <strain evidence="6">AESS21</strain>
    </source>
</reference>
<dbReference type="Pfam" id="PF03466">
    <property type="entry name" value="LysR_substrate"/>
    <property type="match status" value="1"/>
</dbReference>
<evidence type="ECO:0000256" key="1">
    <source>
        <dbReference type="ARBA" id="ARBA00009437"/>
    </source>
</evidence>
<evidence type="ECO:0000256" key="4">
    <source>
        <dbReference type="ARBA" id="ARBA00023163"/>
    </source>
</evidence>
<keyword evidence="3" id="KW-0238">DNA-binding</keyword>
<dbReference type="EMBL" id="QTKU01000004">
    <property type="protein sequence ID" value="MBS8261588.1"/>
    <property type="molecule type" value="Genomic_DNA"/>
</dbReference>
<dbReference type="GO" id="GO:0003700">
    <property type="term" value="F:DNA-binding transcription factor activity"/>
    <property type="evidence" value="ECO:0007669"/>
    <property type="project" value="InterPro"/>
</dbReference>
<dbReference type="PANTHER" id="PTHR30537">
    <property type="entry name" value="HTH-TYPE TRANSCRIPTIONAL REGULATOR"/>
    <property type="match status" value="1"/>
</dbReference>
<dbReference type="InterPro" id="IPR036390">
    <property type="entry name" value="WH_DNA-bd_sf"/>
</dbReference>
<dbReference type="FunFam" id="1.10.10.10:FF:000038">
    <property type="entry name" value="Glycine cleavage system transcriptional activator"/>
    <property type="match status" value="1"/>
</dbReference>
<gene>
    <name evidence="6" type="ORF">DYI23_15285</name>
</gene>
<accession>A0A944CGQ1</accession>
<dbReference type="AlphaFoldDB" id="A0A944CGQ1"/>
<dbReference type="InterPro" id="IPR000847">
    <property type="entry name" value="LysR_HTH_N"/>
</dbReference>
<dbReference type="PANTHER" id="PTHR30537:SF74">
    <property type="entry name" value="HTH-TYPE TRANSCRIPTIONAL REGULATOR TRPI"/>
    <property type="match status" value="1"/>
</dbReference>
<dbReference type="PRINTS" id="PR00039">
    <property type="entry name" value="HTHLYSR"/>
</dbReference>
<dbReference type="InterPro" id="IPR058163">
    <property type="entry name" value="LysR-type_TF_proteobact-type"/>
</dbReference>
<dbReference type="Pfam" id="PF00126">
    <property type="entry name" value="HTH_1"/>
    <property type="match status" value="1"/>
</dbReference>
<dbReference type="Gene3D" id="1.10.10.10">
    <property type="entry name" value="Winged helix-like DNA-binding domain superfamily/Winged helix DNA-binding domain"/>
    <property type="match status" value="1"/>
</dbReference>
<comment type="caution">
    <text evidence="6">The sequence shown here is derived from an EMBL/GenBank/DDBJ whole genome shotgun (WGS) entry which is preliminary data.</text>
</comment>
<evidence type="ECO:0000256" key="2">
    <source>
        <dbReference type="ARBA" id="ARBA00023015"/>
    </source>
</evidence>
<sequence>MTQTLPPLAAIRAFDAASRHLSFTRAADELGMTQAAVSYQIKLLEEKLGFALFVRKPRQIELTENGKRLADRVTWAFEEIRQSFDDIREETANTLIVSSNTTFAVNWLAHRIHAFEVQHPNLNVRIIPYGPAASPEFDTADVVVSACYPPPADWTSHAIVRAQFTPMLSPALVDTIGGVKEPADILKLPIVDARDPWWAIWFKAAGMPEVNLDHLPFSRMGSQALEANRAIAGQGVAILTPYFCRDALAQGLLIQPFGILAEVPDEKWSLCYAPTVRNTRKVRLFRDWVLAELEKDRAAEEAA</sequence>
<dbReference type="GO" id="GO:0006351">
    <property type="term" value="P:DNA-templated transcription"/>
    <property type="evidence" value="ECO:0007669"/>
    <property type="project" value="TreeGrafter"/>
</dbReference>
<reference evidence="6" key="2">
    <citation type="journal article" date="2021" name="Microorganisms">
        <title>Bacterial Dimethylsulfoniopropionate Biosynthesis in the East China Sea.</title>
        <authorList>
            <person name="Liu J."/>
            <person name="Zhang Y."/>
            <person name="Liu J."/>
            <person name="Zhong H."/>
            <person name="Williams B.T."/>
            <person name="Zheng Y."/>
            <person name="Curson A.R.J."/>
            <person name="Sun C."/>
            <person name="Sun H."/>
            <person name="Song D."/>
            <person name="Wagner Mackenzie B."/>
            <person name="Bermejo Martinez A."/>
            <person name="Todd J.D."/>
            <person name="Zhang X.H."/>
        </authorList>
    </citation>
    <scope>NUCLEOTIDE SEQUENCE</scope>
    <source>
        <strain evidence="6">AESS21</strain>
    </source>
</reference>
<evidence type="ECO:0000313" key="7">
    <source>
        <dbReference type="Proteomes" id="UP000705379"/>
    </source>
</evidence>
<dbReference type="Proteomes" id="UP000705379">
    <property type="component" value="Unassembled WGS sequence"/>
</dbReference>
<dbReference type="GO" id="GO:0043565">
    <property type="term" value="F:sequence-specific DNA binding"/>
    <property type="evidence" value="ECO:0007669"/>
    <property type="project" value="TreeGrafter"/>
</dbReference>